<evidence type="ECO:0000313" key="1">
    <source>
        <dbReference type="EMBL" id="MFD0919608.1"/>
    </source>
</evidence>
<gene>
    <name evidence="1" type="ORF">ACFQ16_07620</name>
</gene>
<organism evidence="1 2">
    <name type="scientific">Saccharopolyspora rosea</name>
    <dbReference type="NCBI Taxonomy" id="524884"/>
    <lineage>
        <taxon>Bacteria</taxon>
        <taxon>Bacillati</taxon>
        <taxon>Actinomycetota</taxon>
        <taxon>Actinomycetes</taxon>
        <taxon>Pseudonocardiales</taxon>
        <taxon>Pseudonocardiaceae</taxon>
        <taxon>Saccharopolyspora</taxon>
    </lineage>
</organism>
<proteinExistence type="predicted"/>
<keyword evidence="2" id="KW-1185">Reference proteome</keyword>
<dbReference type="EMBL" id="JBHTIW010000003">
    <property type="protein sequence ID" value="MFD0919608.1"/>
    <property type="molecule type" value="Genomic_DNA"/>
</dbReference>
<sequence>MADEATMRIDVVEMGKVAAAVAGIADECARCAELGAVATAAGDLPAGRWLQDLVAERRDDFVAHCQRLERTFRELSVRLSRFASDLHHTDQHNGATVAALRRELADGIADTARTAEV</sequence>
<name>A0ABW3FPU2_9PSEU</name>
<evidence type="ECO:0000313" key="2">
    <source>
        <dbReference type="Proteomes" id="UP001597018"/>
    </source>
</evidence>
<dbReference type="Proteomes" id="UP001597018">
    <property type="component" value="Unassembled WGS sequence"/>
</dbReference>
<evidence type="ECO:0008006" key="3">
    <source>
        <dbReference type="Google" id="ProtNLM"/>
    </source>
</evidence>
<comment type="caution">
    <text evidence="1">The sequence shown here is derived from an EMBL/GenBank/DDBJ whole genome shotgun (WGS) entry which is preliminary data.</text>
</comment>
<accession>A0ABW3FPU2</accession>
<protein>
    <recommendedName>
        <fullName evidence="3">Excreted virulence factor EspC, type VII ESX diderm</fullName>
    </recommendedName>
</protein>
<dbReference type="RefSeq" id="WP_263252508.1">
    <property type="nucleotide sequence ID" value="NZ_BAABLT010000001.1"/>
</dbReference>
<reference evidence="2" key="1">
    <citation type="journal article" date="2019" name="Int. J. Syst. Evol. Microbiol.">
        <title>The Global Catalogue of Microorganisms (GCM) 10K type strain sequencing project: providing services to taxonomists for standard genome sequencing and annotation.</title>
        <authorList>
            <consortium name="The Broad Institute Genomics Platform"/>
            <consortium name="The Broad Institute Genome Sequencing Center for Infectious Disease"/>
            <person name="Wu L."/>
            <person name="Ma J."/>
        </authorList>
    </citation>
    <scope>NUCLEOTIDE SEQUENCE [LARGE SCALE GENOMIC DNA]</scope>
    <source>
        <strain evidence="2">CCUG 56401</strain>
    </source>
</reference>